<comment type="similarity">
    <text evidence="3">Belongs to the metallo-dependent hydrolases superfamily.</text>
</comment>
<protein>
    <recommendedName>
        <fullName evidence="4">Amidohydrolase-related domain-containing protein</fullName>
    </recommendedName>
</protein>
<dbReference type="OrthoDB" id="432010at2759"/>
<dbReference type="PANTHER" id="PTHR21240:SF19">
    <property type="entry name" value="CATALYTIC_ HYDROLASE"/>
    <property type="match status" value="1"/>
</dbReference>
<proteinExistence type="inferred from homology"/>
<dbReference type="GO" id="GO:0016831">
    <property type="term" value="F:carboxy-lyase activity"/>
    <property type="evidence" value="ECO:0007669"/>
    <property type="project" value="UniProtKB-KW"/>
</dbReference>
<gene>
    <name evidence="5" type="ORF">CNMCM5623_004366</name>
    <name evidence="6" type="ORF">CNMCM7691_004948</name>
</gene>
<feature type="domain" description="Amidohydrolase-related" evidence="4">
    <location>
        <begin position="68"/>
        <end position="300"/>
    </location>
</feature>
<keyword evidence="2 3" id="KW-0456">Lyase</keyword>
<dbReference type="Pfam" id="PF04909">
    <property type="entry name" value="Amidohydro_2"/>
    <property type="match status" value="1"/>
</dbReference>
<evidence type="ECO:0000256" key="2">
    <source>
        <dbReference type="ARBA" id="ARBA00023239"/>
    </source>
</evidence>
<name>A0A8H6R5K9_9EURO</name>
<evidence type="ECO:0000313" key="5">
    <source>
        <dbReference type="EMBL" id="KAF7172089.1"/>
    </source>
</evidence>
<dbReference type="EMBL" id="JACBAE010001154">
    <property type="protein sequence ID" value="KAF7172089.1"/>
    <property type="molecule type" value="Genomic_DNA"/>
</dbReference>
<keyword evidence="1 3" id="KW-0210">Decarboxylase</keyword>
<dbReference type="Proteomes" id="UP000641853">
    <property type="component" value="Unassembled WGS sequence"/>
</dbReference>
<sequence>MSFPIIDVWANPVLPLDEGVPEVRRLFEQSHADSSLLSRRRTPDELIALMDAAGVSKICLCAWYRPGQVVFSNEDVAQFTRAYPDRFIGIAGVDLYDPVSYVKEVEKYVKVEGFKGVRVVPWLWNLPPTDKHYWPLYVKCIELNIPFVSTFHCQLHDREGWLTSIVLFQLTQVGHTGPLCPSEVGRPVPYIDEVALAFPSLSIICGHIGFPWTQEMIGVAWKHPNVYIDTSAYLPKYYPKVTHELIQFANTTGRKKVMFGTNFPQLSWSKCVESANRDIRLRDDVKADFFGGNAARVLKLGAVAFGKEKL</sequence>
<dbReference type="Gene3D" id="3.20.20.140">
    <property type="entry name" value="Metal-dependent hydrolases"/>
    <property type="match status" value="1"/>
</dbReference>
<evidence type="ECO:0000313" key="7">
    <source>
        <dbReference type="Proteomes" id="UP000641853"/>
    </source>
</evidence>
<evidence type="ECO:0000256" key="3">
    <source>
        <dbReference type="RuleBase" id="RU366045"/>
    </source>
</evidence>
<dbReference type="InterPro" id="IPR032466">
    <property type="entry name" value="Metal_Hydrolase"/>
</dbReference>
<dbReference type="InterPro" id="IPR006680">
    <property type="entry name" value="Amidohydro-rel"/>
</dbReference>
<comment type="caution">
    <text evidence="6">The sequence shown here is derived from an EMBL/GenBank/DDBJ whole genome shotgun (WGS) entry which is preliminary data.</text>
</comment>
<dbReference type="InterPro" id="IPR032465">
    <property type="entry name" value="ACMSD"/>
</dbReference>
<organism evidence="6 7">
    <name type="scientific">Aspergillus felis</name>
    <dbReference type="NCBI Taxonomy" id="1287682"/>
    <lineage>
        <taxon>Eukaryota</taxon>
        <taxon>Fungi</taxon>
        <taxon>Dikarya</taxon>
        <taxon>Ascomycota</taxon>
        <taxon>Pezizomycotina</taxon>
        <taxon>Eurotiomycetes</taxon>
        <taxon>Eurotiomycetidae</taxon>
        <taxon>Eurotiales</taxon>
        <taxon>Aspergillaceae</taxon>
        <taxon>Aspergillus</taxon>
        <taxon>Aspergillus subgen. Fumigati</taxon>
    </lineage>
</organism>
<dbReference type="Proteomes" id="UP000654922">
    <property type="component" value="Unassembled WGS sequence"/>
</dbReference>
<evidence type="ECO:0000256" key="1">
    <source>
        <dbReference type="ARBA" id="ARBA00022793"/>
    </source>
</evidence>
<dbReference type="PANTHER" id="PTHR21240">
    <property type="entry name" value="2-AMINO-3-CARBOXYLMUCONATE-6-SEMIALDEHYDE DECARBOXYLASE"/>
    <property type="match status" value="1"/>
</dbReference>
<keyword evidence="7" id="KW-1185">Reference proteome</keyword>
<dbReference type="EMBL" id="JACBAG010001655">
    <property type="protein sequence ID" value="KAF7184262.1"/>
    <property type="molecule type" value="Genomic_DNA"/>
</dbReference>
<accession>A0A8H6R5K9</accession>
<dbReference type="SUPFAM" id="SSF51556">
    <property type="entry name" value="Metallo-dependent hydrolases"/>
    <property type="match status" value="1"/>
</dbReference>
<reference evidence="6" key="1">
    <citation type="submission" date="2020-06" db="EMBL/GenBank/DDBJ databases">
        <title>Draft genome sequences of strains closely related to Aspergillus parafelis and Aspergillus hiratsukae.</title>
        <authorList>
            <person name="Dos Santos R.A.C."/>
            <person name="Rivero-Menendez O."/>
            <person name="Steenwyk J.L."/>
            <person name="Mead M.E."/>
            <person name="Goldman G.H."/>
            <person name="Alastruey-Izquierdo A."/>
            <person name="Rokas A."/>
        </authorList>
    </citation>
    <scope>NUCLEOTIDE SEQUENCE</scope>
    <source>
        <strain evidence="5">CNM-CM5623</strain>
        <strain evidence="6">CNM-CM7691</strain>
    </source>
</reference>
<dbReference type="AlphaFoldDB" id="A0A8H6R5K9"/>
<dbReference type="GO" id="GO:0016787">
    <property type="term" value="F:hydrolase activity"/>
    <property type="evidence" value="ECO:0007669"/>
    <property type="project" value="InterPro"/>
</dbReference>
<evidence type="ECO:0000313" key="6">
    <source>
        <dbReference type="EMBL" id="KAF7184262.1"/>
    </source>
</evidence>
<evidence type="ECO:0000259" key="4">
    <source>
        <dbReference type="Pfam" id="PF04909"/>
    </source>
</evidence>